<accession>A0AA96GK82</accession>
<reference evidence="2 3" key="1">
    <citation type="submission" date="2023-01" db="EMBL/GenBank/DDBJ databases">
        <title>Cultivation and genomic characterization of new, ubiquitous marine nitrite-oxidizing bacteria from the Nitrospirales.</title>
        <authorList>
            <person name="Mueller A.J."/>
            <person name="Daebeler A."/>
            <person name="Herbold C.W."/>
            <person name="Kirkegaard R.H."/>
            <person name="Daims H."/>
        </authorList>
    </citation>
    <scope>NUCLEOTIDE SEQUENCE [LARGE SCALE GENOMIC DNA]</scope>
    <source>
        <strain evidence="2 3">DK</strain>
    </source>
</reference>
<organism evidence="2 3">
    <name type="scientific">Candidatus Nitrospira neomarina</name>
    <dbReference type="NCBI Taxonomy" id="3020899"/>
    <lineage>
        <taxon>Bacteria</taxon>
        <taxon>Pseudomonadati</taxon>
        <taxon>Nitrospirota</taxon>
        <taxon>Nitrospiria</taxon>
        <taxon>Nitrospirales</taxon>
        <taxon>Nitrospiraceae</taxon>
        <taxon>Nitrospira</taxon>
    </lineage>
</organism>
<dbReference type="Proteomes" id="UP001302494">
    <property type="component" value="Chromosome"/>
</dbReference>
<name>A0AA96GK82_9BACT</name>
<protein>
    <submittedName>
        <fullName evidence="2">Cell wall hydrolase</fullName>
    </submittedName>
</protein>
<evidence type="ECO:0000313" key="2">
    <source>
        <dbReference type="EMBL" id="WNM63471.1"/>
    </source>
</evidence>
<dbReference type="Gene3D" id="6.20.240.60">
    <property type="match status" value="1"/>
</dbReference>
<dbReference type="Pfam" id="PF07486">
    <property type="entry name" value="Hydrolase_2"/>
    <property type="match status" value="1"/>
</dbReference>
<evidence type="ECO:0000259" key="1">
    <source>
        <dbReference type="Pfam" id="PF07486"/>
    </source>
</evidence>
<evidence type="ECO:0000313" key="3">
    <source>
        <dbReference type="Proteomes" id="UP001302494"/>
    </source>
</evidence>
<feature type="domain" description="Cell wall hydrolase SleB" evidence="1">
    <location>
        <begin position="77"/>
        <end position="184"/>
    </location>
</feature>
<dbReference type="EMBL" id="CP116968">
    <property type="protein sequence ID" value="WNM63471.1"/>
    <property type="molecule type" value="Genomic_DNA"/>
</dbReference>
<dbReference type="RefSeq" id="WP_312748109.1">
    <property type="nucleotide sequence ID" value="NZ_CP116968.1"/>
</dbReference>
<keyword evidence="3" id="KW-1185">Reference proteome</keyword>
<dbReference type="InterPro" id="IPR042047">
    <property type="entry name" value="SleB_dom1"/>
</dbReference>
<dbReference type="KEGG" id="nneo:PQG83_06880"/>
<sequence length="189" mass="20946">MKRNQTLLSCVLIIGIETFSICLLPVSPTPANSADIALVLSSSSPVSPLPPEMVHWPESSHSDDTLAALTIYLEAGGESFAGKLAVAAVIRNRMALKYHSDGTVKGTVLRAKQFEPWMGRNPEEMEFDQTNRNMKDSLLAWKVVQDGRKMVNGAVLFYNPQLVKTPRWAQINRKVAKIGGHEFFNKHTI</sequence>
<keyword evidence="2" id="KW-0378">Hydrolase</keyword>
<proteinExistence type="predicted"/>
<dbReference type="GO" id="GO:0016787">
    <property type="term" value="F:hydrolase activity"/>
    <property type="evidence" value="ECO:0007669"/>
    <property type="project" value="UniProtKB-KW"/>
</dbReference>
<dbReference type="InterPro" id="IPR011105">
    <property type="entry name" value="Cell_wall_hydrolase_SleB"/>
</dbReference>
<dbReference type="AlphaFoldDB" id="A0AA96GK82"/>
<gene>
    <name evidence="2" type="ORF">PQG83_06880</name>
</gene>
<dbReference type="Gene3D" id="1.10.10.2520">
    <property type="entry name" value="Cell wall hydrolase SleB, domain 1"/>
    <property type="match status" value="1"/>
</dbReference>